<dbReference type="InterPro" id="IPR013103">
    <property type="entry name" value="RVT_2"/>
</dbReference>
<feature type="domain" description="Reverse transcriptase Ty1/copia-type" evidence="1">
    <location>
        <begin position="343"/>
        <end position="443"/>
    </location>
</feature>
<dbReference type="Pfam" id="PF07727">
    <property type="entry name" value="RVT_2"/>
    <property type="match status" value="1"/>
</dbReference>
<dbReference type="PANTHER" id="PTHR37610">
    <property type="entry name" value="CCHC-TYPE DOMAIN-CONTAINING PROTEIN"/>
    <property type="match status" value="1"/>
</dbReference>
<accession>A0A6L2JM57</accession>
<dbReference type="EMBL" id="BKCJ010000871">
    <property type="protein sequence ID" value="GEU36965.1"/>
    <property type="molecule type" value="Genomic_DNA"/>
</dbReference>
<evidence type="ECO:0000313" key="3">
    <source>
        <dbReference type="EMBL" id="GEU36965.1"/>
    </source>
</evidence>
<evidence type="ECO:0000259" key="2">
    <source>
        <dbReference type="Pfam" id="PF14244"/>
    </source>
</evidence>
<dbReference type="AlphaFoldDB" id="A0A6L2JM57"/>
<reference evidence="3" key="1">
    <citation type="journal article" date="2019" name="Sci. Rep.">
        <title>Draft genome of Tanacetum cinerariifolium, the natural source of mosquito coil.</title>
        <authorList>
            <person name="Yamashiro T."/>
            <person name="Shiraishi A."/>
            <person name="Satake H."/>
            <person name="Nakayama K."/>
        </authorList>
    </citation>
    <scope>NUCLEOTIDE SEQUENCE</scope>
</reference>
<name>A0A6L2JM57_TANCI</name>
<protein>
    <submittedName>
        <fullName evidence="3">Ribonuclease H-like domain-containing protein</fullName>
    </submittedName>
</protein>
<organism evidence="3">
    <name type="scientific">Tanacetum cinerariifolium</name>
    <name type="common">Dalmatian daisy</name>
    <name type="synonym">Chrysanthemum cinerariifolium</name>
    <dbReference type="NCBI Taxonomy" id="118510"/>
    <lineage>
        <taxon>Eukaryota</taxon>
        <taxon>Viridiplantae</taxon>
        <taxon>Streptophyta</taxon>
        <taxon>Embryophyta</taxon>
        <taxon>Tracheophyta</taxon>
        <taxon>Spermatophyta</taxon>
        <taxon>Magnoliopsida</taxon>
        <taxon>eudicotyledons</taxon>
        <taxon>Gunneridae</taxon>
        <taxon>Pentapetalae</taxon>
        <taxon>asterids</taxon>
        <taxon>campanulids</taxon>
        <taxon>Asterales</taxon>
        <taxon>Asteraceae</taxon>
        <taxon>Asteroideae</taxon>
        <taxon>Anthemideae</taxon>
        <taxon>Anthemidinae</taxon>
        <taxon>Tanacetum</taxon>
    </lineage>
</organism>
<dbReference type="InterPro" id="IPR043502">
    <property type="entry name" value="DNA/RNA_pol_sf"/>
</dbReference>
<gene>
    <name evidence="3" type="ORF">Tci_008943</name>
</gene>
<sequence length="600" mass="67721">MSVHGYTDDEYEAASNDSDGVIKISRLDVSDPLHLHPNDSASLTVISVKLKGIENYQVWSYAMILALEGKNKTGFIDGTYKRSNVDEVLGRQWDRVNAVVLGWILNSITKELFLGENFLRGLNMFRKSLKKHMISSSSSFSDEQLYKIIALIKDNIVSSHGKVVQPNMIANQHLIYTDKDLVDVIDISKLGIKVSHPNGTKAFITKVGNMILNKDLTLYDVLVVPEYCVSHISVHKIARDSKFVVAFDESSCYILPQGLMEMKLLGTDLGVPYDDNHKASSQSDGSSFSQSNSLTIDQTEDELGHLQGSNGSVSEDEIVVTFDEHISNSEGINENMPNLMSPQGYNKKEGIDFDETFSPVVKIVTMRCLINLVVQNDWPMFQLDINNAFLYGDLDETVYMALPDGYFDKNDKRVCRLNKSLYVLKQASRQWNAKLTQDLVEHGNSIEYIEKFKKFLRSKFQIKDLGKLRYFLPIEVIDTNNSLCLSQRKYCLDLLSDFGLLACKPSATPHEQNLVIANEPSNSDPVLDNITEYQKLIYLSHTRPDVSYVVHCLSQFMHKTLRSYLKIALKVLSYLKGYPGKGIQFVKCPSVSLETFMDAD</sequence>
<feature type="domain" description="Retrotransposon Copia-like N-terminal" evidence="2">
    <location>
        <begin position="36"/>
        <end position="80"/>
    </location>
</feature>
<dbReference type="InterPro" id="IPR029472">
    <property type="entry name" value="Copia-like_N"/>
</dbReference>
<dbReference type="SUPFAM" id="SSF56672">
    <property type="entry name" value="DNA/RNA polymerases"/>
    <property type="match status" value="1"/>
</dbReference>
<comment type="caution">
    <text evidence="3">The sequence shown here is derived from an EMBL/GenBank/DDBJ whole genome shotgun (WGS) entry which is preliminary data.</text>
</comment>
<dbReference type="Pfam" id="PF14244">
    <property type="entry name" value="Retrotran_gag_3"/>
    <property type="match status" value="1"/>
</dbReference>
<proteinExistence type="predicted"/>
<evidence type="ECO:0000259" key="1">
    <source>
        <dbReference type="Pfam" id="PF07727"/>
    </source>
</evidence>
<dbReference type="PANTHER" id="PTHR37610:SF78">
    <property type="entry name" value="GAG-POLYPEPTIDE OF LTR COPIA-TYPE-RELATED"/>
    <property type="match status" value="1"/>
</dbReference>